<comment type="caution">
    <text evidence="4">The sequence shown here is derived from an EMBL/GenBank/DDBJ whole genome shotgun (WGS) entry which is preliminary data.</text>
</comment>
<accession>A0A9N8J1G7</accession>
<gene>
    <name evidence="4" type="ORF">FLAPXU55_01395</name>
</gene>
<dbReference type="InterPro" id="IPR002941">
    <property type="entry name" value="DNA_methylase_N4/N6"/>
</dbReference>
<evidence type="ECO:0000256" key="1">
    <source>
        <dbReference type="ARBA" id="ARBA00022603"/>
    </source>
</evidence>
<protein>
    <recommendedName>
        <fullName evidence="3">DNA methylase N-4/N-6 domain-containing protein</fullName>
    </recommendedName>
</protein>
<dbReference type="GO" id="GO:0032259">
    <property type="term" value="P:methylation"/>
    <property type="evidence" value="ECO:0007669"/>
    <property type="project" value="UniProtKB-KW"/>
</dbReference>
<dbReference type="SUPFAM" id="SSF53335">
    <property type="entry name" value="S-adenosyl-L-methionine-dependent methyltransferases"/>
    <property type="match status" value="2"/>
</dbReference>
<evidence type="ECO:0000313" key="4">
    <source>
        <dbReference type="EMBL" id="CAC9973709.1"/>
    </source>
</evidence>
<keyword evidence="5" id="KW-1185">Reference proteome</keyword>
<dbReference type="RefSeq" id="WP_180857106.1">
    <property type="nucleotide sequence ID" value="NZ_CAIJDE010000034.1"/>
</dbReference>
<evidence type="ECO:0000313" key="5">
    <source>
        <dbReference type="Proteomes" id="UP000533639"/>
    </source>
</evidence>
<dbReference type="Gene3D" id="3.40.50.150">
    <property type="entry name" value="Vaccinia Virus protein VP39"/>
    <property type="match status" value="2"/>
</dbReference>
<dbReference type="GO" id="GO:0003677">
    <property type="term" value="F:DNA binding"/>
    <property type="evidence" value="ECO:0007669"/>
    <property type="project" value="InterPro"/>
</dbReference>
<keyword evidence="1" id="KW-0489">Methyltransferase</keyword>
<name>A0A9N8J1G7_9FLAO</name>
<evidence type="ECO:0000256" key="2">
    <source>
        <dbReference type="ARBA" id="ARBA00022679"/>
    </source>
</evidence>
<sequence length="448" mass="51728">MKTKENNFDLIFEELLEVYSKDQMPVRINFKEMVDHVKFQDRATHSIHIYPAKLIPNIPYFFVNNDFFVKENEFVLDPFSGSGTVLLEANLAGKNAYGCDSNPLARLISKVKTSDYNIKVLRRLLESLRVEIQNVTVDDNESFPDVVNIDYWFLPNIKLQLLAILKTLKTISDENYKDFFLLCFSNCIKKVSLADSRISVPVKAKLNRETNNLHPFFDESKSKLKNLENLNVFEKFAEIVNDNIKRFENKQKNISKSQRTQIISEDARSLNLLDESVDLIISSPPYAGAQKYIRACSLNLGWTELSTKEDLRTLDKKNIGRENYSKSDYLTLKKTGLEEADILLQEVYLINPLRAHIAANYLLEMQQAIIEASRVLKKNKHFVLIAANNQVCNREFKTQEYLRQIAENAGLKTICRLVDDIKSYGLMTKRNKTASIITCEWVLILKKE</sequence>
<evidence type="ECO:0000259" key="3">
    <source>
        <dbReference type="Pfam" id="PF01555"/>
    </source>
</evidence>
<dbReference type="Proteomes" id="UP000533639">
    <property type="component" value="Unassembled WGS sequence"/>
</dbReference>
<dbReference type="Pfam" id="PF01555">
    <property type="entry name" value="N6_N4_Mtase"/>
    <property type="match status" value="1"/>
</dbReference>
<dbReference type="InterPro" id="IPR029063">
    <property type="entry name" value="SAM-dependent_MTases_sf"/>
</dbReference>
<organism evidence="4 5">
    <name type="scientific">Flavobacterium panici</name>
    <dbReference type="NCBI Taxonomy" id="2654843"/>
    <lineage>
        <taxon>Bacteria</taxon>
        <taxon>Pseudomonadati</taxon>
        <taxon>Bacteroidota</taxon>
        <taxon>Flavobacteriia</taxon>
        <taxon>Flavobacteriales</taxon>
        <taxon>Flavobacteriaceae</taxon>
        <taxon>Flavobacterium</taxon>
    </lineage>
</organism>
<dbReference type="AlphaFoldDB" id="A0A9N8J1G7"/>
<keyword evidence="2" id="KW-0808">Transferase</keyword>
<reference evidence="4 5" key="1">
    <citation type="submission" date="2020-06" db="EMBL/GenBank/DDBJ databases">
        <authorList>
            <person name="Criscuolo A."/>
        </authorList>
    </citation>
    <scope>NUCLEOTIDE SEQUENCE [LARGE SCALE GENOMIC DNA]</scope>
    <source>
        <strain evidence="4">PXU-55</strain>
    </source>
</reference>
<proteinExistence type="predicted"/>
<dbReference type="EMBL" id="CAIJDE010000034">
    <property type="protein sequence ID" value="CAC9973709.1"/>
    <property type="molecule type" value="Genomic_DNA"/>
</dbReference>
<feature type="domain" description="DNA methylase N-4/N-6" evidence="3">
    <location>
        <begin position="68"/>
        <end position="103"/>
    </location>
</feature>
<dbReference type="GO" id="GO:0008170">
    <property type="term" value="F:N-methyltransferase activity"/>
    <property type="evidence" value="ECO:0007669"/>
    <property type="project" value="InterPro"/>
</dbReference>